<comment type="caution">
    <text evidence="3">The sequence shown here is derived from an EMBL/GenBank/DDBJ whole genome shotgun (WGS) entry which is preliminary data.</text>
</comment>
<dbReference type="Proteomes" id="UP001549366">
    <property type="component" value="Unassembled WGS sequence"/>
</dbReference>
<dbReference type="Pfam" id="PF06178">
    <property type="entry name" value="KdgM"/>
    <property type="match status" value="1"/>
</dbReference>
<evidence type="ECO:0000313" key="4">
    <source>
        <dbReference type="Proteomes" id="UP001549366"/>
    </source>
</evidence>
<feature type="signal peptide" evidence="2">
    <location>
        <begin position="1"/>
        <end position="22"/>
    </location>
</feature>
<dbReference type="RefSeq" id="WP_354011555.1">
    <property type="nucleotide sequence ID" value="NZ_JBEWTA010000003.1"/>
</dbReference>
<reference evidence="3 4" key="1">
    <citation type="submission" date="2024-06" db="EMBL/GenBank/DDBJ databases">
        <title>Genomic Encyclopedia of Type Strains, Phase V (KMG-V): Genome sequencing to study the core and pangenomes of soil and plant-associated prokaryotes.</title>
        <authorList>
            <person name="Whitman W."/>
        </authorList>
    </citation>
    <scope>NUCLEOTIDE SEQUENCE [LARGE SCALE GENOMIC DNA]</scope>
    <source>
        <strain evidence="3 4">NE40</strain>
    </source>
</reference>
<keyword evidence="4" id="KW-1185">Reference proteome</keyword>
<dbReference type="InterPro" id="IPR053713">
    <property type="entry name" value="Bact_OM_Channel_sf"/>
</dbReference>
<gene>
    <name evidence="3" type="ORF">V5J35_000151</name>
</gene>
<evidence type="ECO:0000256" key="2">
    <source>
        <dbReference type="SAM" id="SignalP"/>
    </source>
</evidence>
<evidence type="ECO:0000256" key="1">
    <source>
        <dbReference type="ARBA" id="ARBA00022729"/>
    </source>
</evidence>
<dbReference type="EMBL" id="JBEWTB010000001">
    <property type="protein sequence ID" value="MET4754959.1"/>
    <property type="molecule type" value="Genomic_DNA"/>
</dbReference>
<protein>
    <recommendedName>
        <fullName evidence="5">Porin</fullName>
    </recommendedName>
</protein>
<feature type="chain" id="PRO_5047301194" description="Porin" evidence="2">
    <location>
        <begin position="23"/>
        <end position="233"/>
    </location>
</feature>
<evidence type="ECO:0008006" key="5">
    <source>
        <dbReference type="Google" id="ProtNLM"/>
    </source>
</evidence>
<name>A0ABV2SB39_9GAMM</name>
<keyword evidence="1 2" id="KW-0732">Signal</keyword>
<sequence length="233" mass="25654">MMQKKLLATAILGMAVVSSASASSYITGNLRHNTERSTEYTFELGHTFETGTTVLVEVAGDQTGGVRSVTDTTLGIEQMLYNNDNLWLAVGYHSLSLDGSSGDRKGTGGQNRPLIKVGYNFDNGLFVSHRARAHYSTNSDVGHVQNRYDTAVGFNASDYQFKLNTIYVDQLKRNSVGRKDDAFNTEWRVTRFNIADTGIDPFFEVRHEDGGKDAAGKNNDDNFGFVFGASYAF</sequence>
<accession>A0ABV2SB39</accession>
<dbReference type="InterPro" id="IPR009331">
    <property type="entry name" value="Oligogalacturonate-sp_porin"/>
</dbReference>
<evidence type="ECO:0000313" key="3">
    <source>
        <dbReference type="EMBL" id="MET4754959.1"/>
    </source>
</evidence>
<dbReference type="Gene3D" id="2.40.160.40">
    <property type="entry name" value="monomeric porin ompg"/>
    <property type="match status" value="1"/>
</dbReference>
<organism evidence="3 4">
    <name type="scientific">Endozoicomonas lisbonensis</name>
    <dbReference type="NCBI Taxonomy" id="3120522"/>
    <lineage>
        <taxon>Bacteria</taxon>
        <taxon>Pseudomonadati</taxon>
        <taxon>Pseudomonadota</taxon>
        <taxon>Gammaproteobacteria</taxon>
        <taxon>Oceanospirillales</taxon>
        <taxon>Endozoicomonadaceae</taxon>
        <taxon>Endozoicomonas</taxon>
    </lineage>
</organism>
<proteinExistence type="predicted"/>